<keyword evidence="3" id="KW-1185">Reference proteome</keyword>
<evidence type="ECO:0000313" key="2">
    <source>
        <dbReference type="EMBL" id="EJK76499.1"/>
    </source>
</evidence>
<organism evidence="2 3">
    <name type="scientific">Thalassiosira oceanica</name>
    <name type="common">Marine diatom</name>
    <dbReference type="NCBI Taxonomy" id="159749"/>
    <lineage>
        <taxon>Eukaryota</taxon>
        <taxon>Sar</taxon>
        <taxon>Stramenopiles</taxon>
        <taxon>Ochrophyta</taxon>
        <taxon>Bacillariophyta</taxon>
        <taxon>Coscinodiscophyceae</taxon>
        <taxon>Thalassiosirophycidae</taxon>
        <taxon>Thalassiosirales</taxon>
        <taxon>Thalassiosiraceae</taxon>
        <taxon>Thalassiosira</taxon>
    </lineage>
</organism>
<protein>
    <submittedName>
        <fullName evidence="2">Uncharacterized protein</fullName>
    </submittedName>
</protein>
<feature type="compositionally biased region" description="Basic and acidic residues" evidence="1">
    <location>
        <begin position="75"/>
        <end position="85"/>
    </location>
</feature>
<reference evidence="2 3" key="1">
    <citation type="journal article" date="2012" name="Genome Biol.">
        <title>Genome and low-iron response of an oceanic diatom adapted to chronic iron limitation.</title>
        <authorList>
            <person name="Lommer M."/>
            <person name="Specht M."/>
            <person name="Roy A.S."/>
            <person name="Kraemer L."/>
            <person name="Andreson R."/>
            <person name="Gutowska M.A."/>
            <person name="Wolf J."/>
            <person name="Bergner S.V."/>
            <person name="Schilhabel M.B."/>
            <person name="Klostermeier U.C."/>
            <person name="Beiko R.G."/>
            <person name="Rosenstiel P."/>
            <person name="Hippler M."/>
            <person name="Laroche J."/>
        </authorList>
    </citation>
    <scope>NUCLEOTIDE SEQUENCE [LARGE SCALE GENOMIC DNA]</scope>
    <source>
        <strain evidence="2 3">CCMP1005</strain>
    </source>
</reference>
<name>K0THL3_THAOC</name>
<accession>K0THL3</accession>
<comment type="caution">
    <text evidence="2">The sequence shown here is derived from an EMBL/GenBank/DDBJ whole genome shotgun (WGS) entry which is preliminary data.</text>
</comment>
<dbReference type="AlphaFoldDB" id="K0THL3"/>
<sequence length="214" mass="24720">MKSRHPPRFSRYEPSKILQTLKKPVKGEILPNQLKFSWDDHDGVTRPAIQRGEERRSSASVAILLAEQGELPRVGRRDLEDERRGGRGPCRRSPHSVVLSQTGFCSASVSRRRIGDRIGVIGDSSSEWLQKQSLRLLRRALRFARLFRYKEQTLTPRNAVRVCLRPRRRLSHQRDYETIYRDATETTTETAEQLVLGNVPQLPHVCKVLRTFRA</sequence>
<proteinExistence type="predicted"/>
<dbReference type="EMBL" id="AGNL01002078">
    <property type="protein sequence ID" value="EJK76499.1"/>
    <property type="molecule type" value="Genomic_DNA"/>
</dbReference>
<gene>
    <name evidence="2" type="ORF">THAOC_01736</name>
</gene>
<evidence type="ECO:0000313" key="3">
    <source>
        <dbReference type="Proteomes" id="UP000266841"/>
    </source>
</evidence>
<feature type="region of interest" description="Disordered" evidence="1">
    <location>
        <begin position="75"/>
        <end position="95"/>
    </location>
</feature>
<dbReference type="Proteomes" id="UP000266841">
    <property type="component" value="Unassembled WGS sequence"/>
</dbReference>
<evidence type="ECO:0000256" key="1">
    <source>
        <dbReference type="SAM" id="MobiDB-lite"/>
    </source>
</evidence>